<keyword evidence="3" id="KW-1185">Reference proteome</keyword>
<dbReference type="AlphaFoldDB" id="A0A2G8JEZ1"/>
<dbReference type="InterPro" id="IPR050122">
    <property type="entry name" value="RTK"/>
</dbReference>
<dbReference type="PANTHER" id="PTHR24416">
    <property type="entry name" value="TYROSINE-PROTEIN KINASE RECEPTOR"/>
    <property type="match status" value="1"/>
</dbReference>
<dbReference type="GO" id="GO:0005886">
    <property type="term" value="C:plasma membrane"/>
    <property type="evidence" value="ECO:0007669"/>
    <property type="project" value="TreeGrafter"/>
</dbReference>
<dbReference type="GO" id="GO:0004714">
    <property type="term" value="F:transmembrane receptor protein tyrosine kinase activity"/>
    <property type="evidence" value="ECO:0007669"/>
    <property type="project" value="TreeGrafter"/>
</dbReference>
<evidence type="ECO:0000313" key="2">
    <source>
        <dbReference type="EMBL" id="PIK34317.1"/>
    </source>
</evidence>
<dbReference type="GO" id="GO:0005524">
    <property type="term" value="F:ATP binding"/>
    <property type="evidence" value="ECO:0007669"/>
    <property type="project" value="InterPro"/>
</dbReference>
<dbReference type="InterPro" id="IPR020635">
    <property type="entry name" value="Tyr_kinase_cat_dom"/>
</dbReference>
<dbReference type="InterPro" id="IPR000719">
    <property type="entry name" value="Prot_kinase_dom"/>
</dbReference>
<dbReference type="PRINTS" id="PR00109">
    <property type="entry name" value="TYRKINASE"/>
</dbReference>
<protein>
    <submittedName>
        <fullName evidence="2">Tyrosine-protein kinase Fps85D</fullName>
    </submittedName>
</protein>
<sequence>MKHQQTGRYTSLSDVWSYGVLLWEIFSIGSTPYLGMNNNEAREKIEGGYRMNQPPEYPDAVWEWIQACWRKEPEDRPNFSEIKTAMKKIHIIFK</sequence>
<dbReference type="EMBL" id="MRZV01002217">
    <property type="protein sequence ID" value="PIK34317.1"/>
    <property type="molecule type" value="Genomic_DNA"/>
</dbReference>
<keyword evidence="2" id="KW-0418">Kinase</keyword>
<dbReference type="GO" id="GO:0007169">
    <property type="term" value="P:cell surface receptor protein tyrosine kinase signaling pathway"/>
    <property type="evidence" value="ECO:0007669"/>
    <property type="project" value="TreeGrafter"/>
</dbReference>
<dbReference type="SMART" id="SM00219">
    <property type="entry name" value="TyrKc"/>
    <property type="match status" value="1"/>
</dbReference>
<dbReference type="FunFam" id="1.10.510.10:FF:001346">
    <property type="entry name" value="Uncharacterized protein"/>
    <property type="match status" value="1"/>
</dbReference>
<dbReference type="InterPro" id="IPR011009">
    <property type="entry name" value="Kinase-like_dom_sf"/>
</dbReference>
<dbReference type="InterPro" id="IPR001245">
    <property type="entry name" value="Ser-Thr/Tyr_kinase_cat_dom"/>
</dbReference>
<dbReference type="Gene3D" id="1.10.510.10">
    <property type="entry name" value="Transferase(Phosphotransferase) domain 1"/>
    <property type="match status" value="1"/>
</dbReference>
<dbReference type="SUPFAM" id="SSF56112">
    <property type="entry name" value="Protein kinase-like (PK-like)"/>
    <property type="match status" value="1"/>
</dbReference>
<accession>A0A2G8JEZ1</accession>
<proteinExistence type="predicted"/>
<dbReference type="PANTHER" id="PTHR24416:SF611">
    <property type="entry name" value="TYROSINE-PROTEIN KINASE TRANSMEMBRANE RECEPTOR ROR"/>
    <property type="match status" value="1"/>
</dbReference>
<gene>
    <name evidence="2" type="ORF">BSL78_28864</name>
</gene>
<dbReference type="OrthoDB" id="546826at2759"/>
<evidence type="ECO:0000313" key="3">
    <source>
        <dbReference type="Proteomes" id="UP000230750"/>
    </source>
</evidence>
<keyword evidence="2" id="KW-0808">Transferase</keyword>
<dbReference type="STRING" id="307972.A0A2G8JEZ1"/>
<evidence type="ECO:0000259" key="1">
    <source>
        <dbReference type="PROSITE" id="PS50011"/>
    </source>
</evidence>
<reference evidence="2 3" key="1">
    <citation type="journal article" date="2017" name="PLoS Biol.">
        <title>The sea cucumber genome provides insights into morphological evolution and visceral regeneration.</title>
        <authorList>
            <person name="Zhang X."/>
            <person name="Sun L."/>
            <person name="Yuan J."/>
            <person name="Sun Y."/>
            <person name="Gao Y."/>
            <person name="Zhang L."/>
            <person name="Li S."/>
            <person name="Dai H."/>
            <person name="Hamel J.F."/>
            <person name="Liu C."/>
            <person name="Yu Y."/>
            <person name="Liu S."/>
            <person name="Lin W."/>
            <person name="Guo K."/>
            <person name="Jin S."/>
            <person name="Xu P."/>
            <person name="Storey K.B."/>
            <person name="Huan P."/>
            <person name="Zhang T."/>
            <person name="Zhou Y."/>
            <person name="Zhang J."/>
            <person name="Lin C."/>
            <person name="Li X."/>
            <person name="Xing L."/>
            <person name="Huo D."/>
            <person name="Sun M."/>
            <person name="Wang L."/>
            <person name="Mercier A."/>
            <person name="Li F."/>
            <person name="Yang H."/>
            <person name="Xiang J."/>
        </authorList>
    </citation>
    <scope>NUCLEOTIDE SEQUENCE [LARGE SCALE GENOMIC DNA]</scope>
    <source>
        <strain evidence="2">Shaxun</strain>
        <tissue evidence="2">Muscle</tissue>
    </source>
</reference>
<dbReference type="PROSITE" id="PS50011">
    <property type="entry name" value="PROTEIN_KINASE_DOM"/>
    <property type="match status" value="1"/>
</dbReference>
<comment type="caution">
    <text evidence="2">The sequence shown here is derived from an EMBL/GenBank/DDBJ whole genome shotgun (WGS) entry which is preliminary data.</text>
</comment>
<dbReference type="GO" id="GO:0043235">
    <property type="term" value="C:receptor complex"/>
    <property type="evidence" value="ECO:0007669"/>
    <property type="project" value="TreeGrafter"/>
</dbReference>
<organism evidence="2 3">
    <name type="scientific">Stichopus japonicus</name>
    <name type="common">Sea cucumber</name>
    <dbReference type="NCBI Taxonomy" id="307972"/>
    <lineage>
        <taxon>Eukaryota</taxon>
        <taxon>Metazoa</taxon>
        <taxon>Echinodermata</taxon>
        <taxon>Eleutherozoa</taxon>
        <taxon>Echinozoa</taxon>
        <taxon>Holothuroidea</taxon>
        <taxon>Aspidochirotacea</taxon>
        <taxon>Aspidochirotida</taxon>
        <taxon>Stichopodidae</taxon>
        <taxon>Apostichopus</taxon>
    </lineage>
</organism>
<feature type="domain" description="Protein kinase" evidence="1">
    <location>
        <begin position="1"/>
        <end position="93"/>
    </location>
</feature>
<name>A0A2G8JEZ1_STIJA</name>
<dbReference type="Proteomes" id="UP000230750">
    <property type="component" value="Unassembled WGS sequence"/>
</dbReference>
<dbReference type="Pfam" id="PF07714">
    <property type="entry name" value="PK_Tyr_Ser-Thr"/>
    <property type="match status" value="1"/>
</dbReference>